<organism evidence="2 3">
    <name type="scientific">Deinococcus budaensis</name>
    <dbReference type="NCBI Taxonomy" id="1665626"/>
    <lineage>
        <taxon>Bacteria</taxon>
        <taxon>Thermotogati</taxon>
        <taxon>Deinococcota</taxon>
        <taxon>Deinococci</taxon>
        <taxon>Deinococcales</taxon>
        <taxon>Deinococcaceae</taxon>
        <taxon>Deinococcus</taxon>
    </lineage>
</organism>
<protein>
    <submittedName>
        <fullName evidence="2">Uncharacterized protein</fullName>
    </submittedName>
</protein>
<dbReference type="RefSeq" id="WP_184028508.1">
    <property type="nucleotide sequence ID" value="NZ_JACHFN010000006.1"/>
</dbReference>
<proteinExistence type="predicted"/>
<dbReference type="Proteomes" id="UP000525389">
    <property type="component" value="Unassembled WGS sequence"/>
</dbReference>
<accession>A0A7W8LQA5</accession>
<dbReference type="AlphaFoldDB" id="A0A7W8LQA5"/>
<evidence type="ECO:0000313" key="2">
    <source>
        <dbReference type="EMBL" id="MBB5234544.1"/>
    </source>
</evidence>
<sequence>MTPDDRPGLPVVPSLRVRQSPAPADLAGRAAPPVPPPSAGGLGAAEVGTLLGQGAAATGANRALAEAEGRDPDRGP</sequence>
<comment type="caution">
    <text evidence="2">The sequence shown here is derived from an EMBL/GenBank/DDBJ whole genome shotgun (WGS) entry which is preliminary data.</text>
</comment>
<gene>
    <name evidence="2" type="ORF">HNQ09_001982</name>
</gene>
<keyword evidence="3" id="KW-1185">Reference proteome</keyword>
<name>A0A7W8LQA5_9DEIO</name>
<reference evidence="2 3" key="1">
    <citation type="submission" date="2020-08" db="EMBL/GenBank/DDBJ databases">
        <title>Genomic Encyclopedia of Type Strains, Phase IV (KMG-IV): sequencing the most valuable type-strain genomes for metagenomic binning, comparative biology and taxonomic classification.</title>
        <authorList>
            <person name="Goeker M."/>
        </authorList>
    </citation>
    <scope>NUCLEOTIDE SEQUENCE [LARGE SCALE GENOMIC DNA]</scope>
    <source>
        <strain evidence="2 3">DSM 101791</strain>
    </source>
</reference>
<evidence type="ECO:0000313" key="3">
    <source>
        <dbReference type="Proteomes" id="UP000525389"/>
    </source>
</evidence>
<dbReference type="EMBL" id="JACHFN010000006">
    <property type="protein sequence ID" value="MBB5234544.1"/>
    <property type="molecule type" value="Genomic_DNA"/>
</dbReference>
<feature type="region of interest" description="Disordered" evidence="1">
    <location>
        <begin position="1"/>
        <end position="45"/>
    </location>
</feature>
<evidence type="ECO:0000256" key="1">
    <source>
        <dbReference type="SAM" id="MobiDB-lite"/>
    </source>
</evidence>